<protein>
    <recommendedName>
        <fullName evidence="4">YcxB-like protein domain-containing protein</fullName>
    </recommendedName>
</protein>
<keyword evidence="1" id="KW-0472">Membrane</keyword>
<dbReference type="EMBL" id="LS483487">
    <property type="protein sequence ID" value="SQJ12366.1"/>
    <property type="molecule type" value="Genomic_DNA"/>
</dbReference>
<evidence type="ECO:0008006" key="4">
    <source>
        <dbReference type="Google" id="ProtNLM"/>
    </source>
</evidence>
<organism evidence="2 3">
    <name type="scientific">Fusobacterium ulcerans</name>
    <dbReference type="NCBI Taxonomy" id="861"/>
    <lineage>
        <taxon>Bacteria</taxon>
        <taxon>Fusobacteriati</taxon>
        <taxon>Fusobacteriota</taxon>
        <taxon>Fusobacteriia</taxon>
        <taxon>Fusobacteriales</taxon>
        <taxon>Fusobacteriaceae</taxon>
        <taxon>Fusobacterium</taxon>
    </lineage>
</organism>
<keyword evidence="1" id="KW-0812">Transmembrane</keyword>
<name>A0AAX1TR57_9FUSO</name>
<dbReference type="Proteomes" id="UP000249008">
    <property type="component" value="Chromosome 1"/>
</dbReference>
<dbReference type="RefSeq" id="WP_005980622.1">
    <property type="nucleotide sequence ID" value="NZ_BAABXY010000001.1"/>
</dbReference>
<evidence type="ECO:0000256" key="1">
    <source>
        <dbReference type="SAM" id="Phobius"/>
    </source>
</evidence>
<reference evidence="2 3" key="1">
    <citation type="submission" date="2018-06" db="EMBL/GenBank/DDBJ databases">
        <authorList>
            <consortium name="Pathogen Informatics"/>
            <person name="Doyle S."/>
        </authorList>
    </citation>
    <scope>NUCLEOTIDE SEQUENCE [LARGE SCALE GENOMIC DNA]</scope>
    <source>
        <strain evidence="2 3">NCTC12112</strain>
    </source>
</reference>
<dbReference type="GeneID" id="78453967"/>
<feature type="transmembrane region" description="Helical" evidence="1">
    <location>
        <begin position="50"/>
        <end position="72"/>
    </location>
</feature>
<dbReference type="AlphaFoldDB" id="A0AAX1TR57"/>
<keyword evidence="1" id="KW-1133">Transmembrane helix</keyword>
<feature type="transmembrane region" description="Helical" evidence="1">
    <location>
        <begin position="25"/>
        <end position="44"/>
    </location>
</feature>
<proteinExistence type="predicted"/>
<dbReference type="KEGG" id="ful:C4N20_04040"/>
<accession>A0AAX1TR57</accession>
<gene>
    <name evidence="2" type="ORF">NCTC12112_02691</name>
</gene>
<sequence length="169" mass="19703">MEFKNKYIYTQQMFREFVKYCKYRYLHGGIVFLTIMTVFCLAIANKFGVADAKFVICMIGMIVLLALINFLYTLESEIIYKNSLEEKGLLETEVDFTDRITVKIGENKEYFDYEDITSLYNLKGICILMIGKTNGIILKKNGFYSGDYVDFLHFIRMKCSEVKKLGTIL</sequence>
<evidence type="ECO:0000313" key="2">
    <source>
        <dbReference type="EMBL" id="SQJ12366.1"/>
    </source>
</evidence>
<evidence type="ECO:0000313" key="3">
    <source>
        <dbReference type="Proteomes" id="UP000249008"/>
    </source>
</evidence>